<dbReference type="SUPFAM" id="SSF47413">
    <property type="entry name" value="lambda repressor-like DNA-binding domains"/>
    <property type="match status" value="1"/>
</dbReference>
<dbReference type="AlphaFoldDB" id="A0A3M2LR83"/>
<dbReference type="GO" id="GO:0003677">
    <property type="term" value="F:DNA binding"/>
    <property type="evidence" value="ECO:0007669"/>
    <property type="project" value="InterPro"/>
</dbReference>
<evidence type="ECO:0000313" key="4">
    <source>
        <dbReference type="Proteomes" id="UP000282674"/>
    </source>
</evidence>
<dbReference type="OrthoDB" id="3539637at2"/>
<dbReference type="Pfam" id="PF01381">
    <property type="entry name" value="HTH_3"/>
    <property type="match status" value="1"/>
</dbReference>
<dbReference type="InterPro" id="IPR010982">
    <property type="entry name" value="Lambda_DNA-bd_dom_sf"/>
</dbReference>
<reference evidence="3 4" key="1">
    <citation type="submission" date="2018-10" db="EMBL/GenBank/DDBJ databases">
        <title>Isolation from soil.</title>
        <authorList>
            <person name="Hu J."/>
        </authorList>
    </citation>
    <scope>NUCLEOTIDE SEQUENCE [LARGE SCALE GENOMIC DNA]</scope>
    <source>
        <strain evidence="3 4">NEAU-Ht49</strain>
    </source>
</reference>
<comment type="caution">
    <text evidence="3">The sequence shown here is derived from an EMBL/GenBank/DDBJ whole genome shotgun (WGS) entry which is preliminary data.</text>
</comment>
<evidence type="ECO:0000313" key="3">
    <source>
        <dbReference type="EMBL" id="RMI39907.1"/>
    </source>
</evidence>
<sequence>MDEHPYSPADYARLGEAVHRRRRDMDMNQADVQEAGGPSISMLSKIENGTLRPGRRVVIALENVLLWDHGSVEQILQGGQPTLTVLRPVTGSGPDSSVTDYPDFVGGDPFYQHIWNFEGVPEDEREYAILRVELRRMEKEKRLLRQAPQHRAARASGQYPSGR</sequence>
<dbReference type="InterPro" id="IPR001387">
    <property type="entry name" value="Cro/C1-type_HTH"/>
</dbReference>
<dbReference type="EMBL" id="RFFG01000061">
    <property type="protein sequence ID" value="RMI39907.1"/>
    <property type="molecule type" value="Genomic_DNA"/>
</dbReference>
<evidence type="ECO:0000259" key="2">
    <source>
        <dbReference type="Pfam" id="PF01381"/>
    </source>
</evidence>
<dbReference type="CDD" id="cd00093">
    <property type="entry name" value="HTH_XRE"/>
    <property type="match status" value="1"/>
</dbReference>
<gene>
    <name evidence="3" type="ORF">EBO15_28495</name>
</gene>
<evidence type="ECO:0000256" key="1">
    <source>
        <dbReference type="SAM" id="MobiDB-lite"/>
    </source>
</evidence>
<keyword evidence="4" id="KW-1185">Reference proteome</keyword>
<dbReference type="Proteomes" id="UP000282674">
    <property type="component" value="Unassembled WGS sequence"/>
</dbReference>
<accession>A0A3M2LR83</accession>
<feature type="region of interest" description="Disordered" evidence="1">
    <location>
        <begin position="143"/>
        <end position="163"/>
    </location>
</feature>
<name>A0A3M2LR83_9ACTN</name>
<proteinExistence type="predicted"/>
<dbReference type="RefSeq" id="WP_122197536.1">
    <property type="nucleotide sequence ID" value="NZ_JBHSKC010000034.1"/>
</dbReference>
<protein>
    <submittedName>
        <fullName evidence="3">XRE family transcriptional regulator</fullName>
    </submittedName>
</protein>
<organism evidence="3 4">
    <name type="scientific">Actinomadura harenae</name>
    <dbReference type="NCBI Taxonomy" id="2483351"/>
    <lineage>
        <taxon>Bacteria</taxon>
        <taxon>Bacillati</taxon>
        <taxon>Actinomycetota</taxon>
        <taxon>Actinomycetes</taxon>
        <taxon>Streptosporangiales</taxon>
        <taxon>Thermomonosporaceae</taxon>
        <taxon>Actinomadura</taxon>
    </lineage>
</organism>
<feature type="domain" description="HTH cro/C1-type" evidence="2">
    <location>
        <begin position="20"/>
        <end position="65"/>
    </location>
</feature>
<dbReference type="Gene3D" id="1.10.260.40">
    <property type="entry name" value="lambda repressor-like DNA-binding domains"/>
    <property type="match status" value="1"/>
</dbReference>